<dbReference type="Proteomes" id="UP000054007">
    <property type="component" value="Unassembled WGS sequence"/>
</dbReference>
<feature type="region of interest" description="Disordered" evidence="1">
    <location>
        <begin position="40"/>
        <end position="232"/>
    </location>
</feature>
<organism evidence="2 3">
    <name type="scientific">Cylindrobasidium torrendii FP15055 ss-10</name>
    <dbReference type="NCBI Taxonomy" id="1314674"/>
    <lineage>
        <taxon>Eukaryota</taxon>
        <taxon>Fungi</taxon>
        <taxon>Dikarya</taxon>
        <taxon>Basidiomycota</taxon>
        <taxon>Agaricomycotina</taxon>
        <taxon>Agaricomycetes</taxon>
        <taxon>Agaricomycetidae</taxon>
        <taxon>Agaricales</taxon>
        <taxon>Marasmiineae</taxon>
        <taxon>Physalacriaceae</taxon>
        <taxon>Cylindrobasidium</taxon>
    </lineage>
</organism>
<feature type="compositionally biased region" description="Basic and acidic residues" evidence="1">
    <location>
        <begin position="82"/>
        <end position="93"/>
    </location>
</feature>
<evidence type="ECO:0000313" key="2">
    <source>
        <dbReference type="EMBL" id="KIY69145.1"/>
    </source>
</evidence>
<evidence type="ECO:0000256" key="1">
    <source>
        <dbReference type="SAM" id="MobiDB-lite"/>
    </source>
</evidence>
<protein>
    <submittedName>
        <fullName evidence="2">Uncharacterized protein</fullName>
    </submittedName>
</protein>
<keyword evidence="3" id="KW-1185">Reference proteome</keyword>
<feature type="compositionally biased region" description="Polar residues" evidence="1">
    <location>
        <begin position="203"/>
        <end position="215"/>
    </location>
</feature>
<gene>
    <name evidence="2" type="ORF">CYLTODRAFT_236880</name>
</gene>
<sequence>MGRLKGLYMPFIPTPSCSFSHPTHPIPAAANKLEMGQIRTSRVRKQAEARHPMVLRPRSKKEGQEAEAEADVVSNEPAGVTSHDERDEEELRRSQPPADSSSSLRRVHNRPPPPSSPTPGGPMRSGTSKHSVRHSPYPQERQTTSQGIQTGPSLSYIADPVPITPDSAPYPRRRQSSNNLQRLEVAAQHSLERTQRAVDSLRRTPSFTGSSSGRITPQPDTPNEGPSVEHDLPRTPAQAMMKRALLVPAAPRKPHVRRIFSLPQPGSGAVQASYGSLSDFSDAEDLQQLDVDQAFDGLPLVTPSDALSREPSTSSAGAPSSPIRHTPGGSVFHLRPAAVILPGAHAQRLPVSQDLNLFTIAPAPALQQPLNTIEEVDEDVVQERSRSRSWDHMSEHPYLATDEPSNGILPALTMPLPVQAGGTVALGSRQVSLSPTPSEAYVAEYLLSTTGVRVEAPVEEAPVISRYDPSEQYQPFPLNYPRSRTLRYAPTEILHPSN</sequence>
<dbReference type="AlphaFoldDB" id="A0A0D7BG13"/>
<dbReference type="EMBL" id="KN880489">
    <property type="protein sequence ID" value="KIY69145.1"/>
    <property type="molecule type" value="Genomic_DNA"/>
</dbReference>
<reference evidence="2 3" key="1">
    <citation type="journal article" date="2015" name="Fungal Genet. Biol.">
        <title>Evolution of novel wood decay mechanisms in Agaricales revealed by the genome sequences of Fistulina hepatica and Cylindrobasidium torrendii.</title>
        <authorList>
            <person name="Floudas D."/>
            <person name="Held B.W."/>
            <person name="Riley R."/>
            <person name="Nagy L.G."/>
            <person name="Koehler G."/>
            <person name="Ransdell A.S."/>
            <person name="Younus H."/>
            <person name="Chow J."/>
            <person name="Chiniquy J."/>
            <person name="Lipzen A."/>
            <person name="Tritt A."/>
            <person name="Sun H."/>
            <person name="Haridas S."/>
            <person name="LaButti K."/>
            <person name="Ohm R.A."/>
            <person name="Kues U."/>
            <person name="Blanchette R.A."/>
            <person name="Grigoriev I.V."/>
            <person name="Minto R.E."/>
            <person name="Hibbett D.S."/>
        </authorList>
    </citation>
    <scope>NUCLEOTIDE SEQUENCE [LARGE SCALE GENOMIC DNA]</scope>
    <source>
        <strain evidence="2 3">FP15055 ss-10</strain>
    </source>
</reference>
<feature type="compositionally biased region" description="Basic and acidic residues" evidence="1">
    <location>
        <begin position="190"/>
        <end position="202"/>
    </location>
</feature>
<feature type="compositionally biased region" description="Polar residues" evidence="1">
    <location>
        <begin position="140"/>
        <end position="153"/>
    </location>
</feature>
<name>A0A0D7BG13_9AGAR</name>
<proteinExistence type="predicted"/>
<accession>A0A0D7BG13</accession>
<feature type="compositionally biased region" description="Low complexity" evidence="1">
    <location>
        <begin position="311"/>
        <end position="322"/>
    </location>
</feature>
<evidence type="ECO:0000313" key="3">
    <source>
        <dbReference type="Proteomes" id="UP000054007"/>
    </source>
</evidence>
<feature type="compositionally biased region" description="Pro residues" evidence="1">
    <location>
        <begin position="110"/>
        <end position="120"/>
    </location>
</feature>
<feature type="region of interest" description="Disordered" evidence="1">
    <location>
        <begin position="300"/>
        <end position="329"/>
    </location>
</feature>